<feature type="compositionally biased region" description="Basic and acidic residues" evidence="1">
    <location>
        <begin position="38"/>
        <end position="49"/>
    </location>
</feature>
<dbReference type="AlphaFoldDB" id="A0AAE6ZYX2"/>
<name>A0AAE6ZYX2_9PSED</name>
<dbReference type="Proteomes" id="UP000501367">
    <property type="component" value="Chromosome"/>
</dbReference>
<protein>
    <submittedName>
        <fullName evidence="3">Uncharacterized protein</fullName>
    </submittedName>
</protein>
<evidence type="ECO:0000313" key="4">
    <source>
        <dbReference type="Proteomes" id="UP000501367"/>
    </source>
</evidence>
<feature type="transmembrane region" description="Helical" evidence="2">
    <location>
        <begin position="128"/>
        <end position="150"/>
    </location>
</feature>
<gene>
    <name evidence="3" type="ORF">HGP31_23315</name>
</gene>
<organism evidence="3 4">
    <name type="scientific">Pseudomonas umsongensis</name>
    <dbReference type="NCBI Taxonomy" id="198618"/>
    <lineage>
        <taxon>Bacteria</taxon>
        <taxon>Pseudomonadati</taxon>
        <taxon>Pseudomonadota</taxon>
        <taxon>Gammaproteobacteria</taxon>
        <taxon>Pseudomonadales</taxon>
        <taxon>Pseudomonadaceae</taxon>
        <taxon>Pseudomonas</taxon>
    </lineage>
</organism>
<keyword evidence="2" id="KW-1133">Transmembrane helix</keyword>
<proteinExistence type="predicted"/>
<feature type="region of interest" description="Disordered" evidence="1">
    <location>
        <begin position="16"/>
        <end position="51"/>
    </location>
</feature>
<feature type="compositionally biased region" description="Polar residues" evidence="1">
    <location>
        <begin position="16"/>
        <end position="32"/>
    </location>
</feature>
<dbReference type="GeneID" id="72196551"/>
<reference evidence="3 4" key="1">
    <citation type="submission" date="2020-04" db="EMBL/GenBank/DDBJ databases">
        <authorList>
            <person name="Yao Y."/>
            <person name="He Z."/>
        </authorList>
    </citation>
    <scope>NUCLEOTIDE SEQUENCE [LARGE SCALE GENOMIC DNA]</scope>
    <source>
        <strain evidence="3 4">CY-1</strain>
    </source>
</reference>
<sequence length="235" mass="27011">MNEKILEVTITNKNTHMRNESQTHNSVSTYEYNSGDLLKSERQRKKDTTTIHSTSTSYDNYTVIKIEAIDKGNKTYSLVVLRDDFLPEVGDTIKVCVDKNDTIIAYQPYANADPVSLIKNHKFSPFSYYQWSFIVHAIPFFSPFFALQALKPEKKFVDGGYKNTYIVSIFALVIMAVQIYSSYNFYKFGGPAFFQTVIYSLIAGCLFVCAILLHDLREIKSKFLYISKLKKMLKS</sequence>
<accession>A0AAE6ZYX2</accession>
<keyword evidence="2" id="KW-0812">Transmembrane</keyword>
<dbReference type="KEGG" id="pum:HGP31_23315"/>
<dbReference type="EMBL" id="CP051487">
    <property type="protein sequence ID" value="QJC81098.1"/>
    <property type="molecule type" value="Genomic_DNA"/>
</dbReference>
<dbReference type="RefSeq" id="WP_168758758.1">
    <property type="nucleotide sequence ID" value="NZ_CP051487.1"/>
</dbReference>
<keyword evidence="2" id="KW-0472">Membrane</keyword>
<feature type="transmembrane region" description="Helical" evidence="2">
    <location>
        <begin position="162"/>
        <end position="180"/>
    </location>
</feature>
<evidence type="ECO:0000313" key="3">
    <source>
        <dbReference type="EMBL" id="QJC81098.1"/>
    </source>
</evidence>
<evidence type="ECO:0000256" key="2">
    <source>
        <dbReference type="SAM" id="Phobius"/>
    </source>
</evidence>
<evidence type="ECO:0000256" key="1">
    <source>
        <dbReference type="SAM" id="MobiDB-lite"/>
    </source>
</evidence>
<feature type="transmembrane region" description="Helical" evidence="2">
    <location>
        <begin position="192"/>
        <end position="213"/>
    </location>
</feature>